<evidence type="ECO:0000313" key="1">
    <source>
        <dbReference type="EMBL" id="MCS5713157.1"/>
    </source>
</evidence>
<dbReference type="InterPro" id="IPR050490">
    <property type="entry name" value="Bact_solute-bd_prot1"/>
</dbReference>
<dbReference type="SUPFAM" id="SSF53850">
    <property type="entry name" value="Periplasmic binding protein-like II"/>
    <property type="match status" value="1"/>
</dbReference>
<evidence type="ECO:0000313" key="2">
    <source>
        <dbReference type="Proteomes" id="UP001165580"/>
    </source>
</evidence>
<dbReference type="EMBL" id="JANTEZ010000001">
    <property type="protein sequence ID" value="MCS5713157.1"/>
    <property type="molecule type" value="Genomic_DNA"/>
</dbReference>
<gene>
    <name evidence="1" type="ORF">NVV95_01185</name>
</gene>
<dbReference type="InterPro" id="IPR006059">
    <property type="entry name" value="SBP"/>
</dbReference>
<dbReference type="Pfam" id="PF13416">
    <property type="entry name" value="SBP_bac_8"/>
    <property type="match status" value="1"/>
</dbReference>
<reference evidence="1" key="1">
    <citation type="submission" date="2022-08" db="EMBL/GenBank/DDBJ databases">
        <authorList>
            <person name="Deng Y."/>
            <person name="Han X.-F."/>
            <person name="Zhang Y.-Q."/>
        </authorList>
    </citation>
    <scope>NUCLEOTIDE SEQUENCE</scope>
    <source>
        <strain evidence="1">CPCC 205716</strain>
    </source>
</reference>
<dbReference type="RefSeq" id="WP_259484708.1">
    <property type="nucleotide sequence ID" value="NZ_JANTEZ010000001.1"/>
</dbReference>
<accession>A0ABT2GAE4</accession>
<protein>
    <submittedName>
        <fullName evidence="1">ABC transporter substrate-binding protein</fullName>
    </submittedName>
</protein>
<name>A0ABT2GAE4_9MICO</name>
<keyword evidence="2" id="KW-1185">Reference proteome</keyword>
<comment type="caution">
    <text evidence="1">The sequence shown here is derived from an EMBL/GenBank/DDBJ whole genome shotgun (WGS) entry which is preliminary data.</text>
</comment>
<organism evidence="1 2">
    <name type="scientific">Herbiconiux gentiana</name>
    <dbReference type="NCBI Taxonomy" id="2970912"/>
    <lineage>
        <taxon>Bacteria</taxon>
        <taxon>Bacillati</taxon>
        <taxon>Actinomycetota</taxon>
        <taxon>Actinomycetes</taxon>
        <taxon>Micrococcales</taxon>
        <taxon>Microbacteriaceae</taxon>
        <taxon>Herbiconiux</taxon>
    </lineage>
</organism>
<proteinExistence type="predicted"/>
<dbReference type="Proteomes" id="UP001165580">
    <property type="component" value="Unassembled WGS sequence"/>
</dbReference>
<dbReference type="PANTHER" id="PTHR43649">
    <property type="entry name" value="ARABINOSE-BINDING PROTEIN-RELATED"/>
    <property type="match status" value="1"/>
</dbReference>
<sequence length="454" mass="47353">MKIEAIDRRYLTPAQRRQIGCTMMRIRTGGVAALTILALGVSLTACSAGSSEGTDSGDPPTGLTLTLWHPAFDSPELLDLYHAWEEESGNKLDIFDVPPPELMNVIQTKWAAGEKPDILGWLGDPAPMLALNPLQNLQDLSDMTFVKTADAVALNGGTFDDKVYSAQLGPLAVTGVYYNKKVFADAGLEAPQSYDDLASICSTLLGSTPGVTPIYEAGTTGAVMNLASSNYIAESNVDSAFSDAIADGSEKINDPDGPIVKGFEAYAGLRDQGCFNDDATTGTEEAQAKGLMDGSVAMFASDTNAVSRLDALADAATVDATVGFVAVSATSPVANSHGNPSGTLYLPKTGDSAKEAAARDFINFVTGPAYQDYLDAAKIIPTFSGVTTPELQGLMQDIDKASTDGTATYWVGLPGFGGGLSGEVQKLLAGQSTPQQAADSVQTLYEQAKAAIGE</sequence>
<dbReference type="Gene3D" id="3.40.190.10">
    <property type="entry name" value="Periplasmic binding protein-like II"/>
    <property type="match status" value="2"/>
</dbReference>